<dbReference type="CDD" id="cd03250">
    <property type="entry name" value="ABCC_MRP_domain1"/>
    <property type="match status" value="1"/>
</dbReference>
<evidence type="ECO:0000256" key="5">
    <source>
        <dbReference type="ARBA" id="ARBA00022840"/>
    </source>
</evidence>
<dbReference type="GO" id="GO:0016020">
    <property type="term" value="C:membrane"/>
    <property type="evidence" value="ECO:0007669"/>
    <property type="project" value="UniProtKB-SubCell"/>
</dbReference>
<dbReference type="InterPro" id="IPR027417">
    <property type="entry name" value="P-loop_NTPase"/>
</dbReference>
<evidence type="ECO:0000256" key="2">
    <source>
        <dbReference type="ARBA" id="ARBA00022448"/>
    </source>
</evidence>
<evidence type="ECO:0000256" key="8">
    <source>
        <dbReference type="SAM" id="MobiDB-lite"/>
    </source>
</evidence>
<dbReference type="Proteomes" id="UP001172102">
    <property type="component" value="Unassembled WGS sequence"/>
</dbReference>
<feature type="domain" description="ABC transporter" evidence="10">
    <location>
        <begin position="985"/>
        <end position="1261"/>
    </location>
</feature>
<evidence type="ECO:0000259" key="10">
    <source>
        <dbReference type="PROSITE" id="PS50893"/>
    </source>
</evidence>
<keyword evidence="13" id="KW-1185">Reference proteome</keyword>
<evidence type="ECO:0000256" key="6">
    <source>
        <dbReference type="ARBA" id="ARBA00022989"/>
    </source>
</evidence>
<reference evidence="12" key="1">
    <citation type="submission" date="2023-06" db="EMBL/GenBank/DDBJ databases">
        <title>Genome-scale phylogeny and comparative genomics of the fungal order Sordariales.</title>
        <authorList>
            <consortium name="Lawrence Berkeley National Laboratory"/>
            <person name="Hensen N."/>
            <person name="Bonometti L."/>
            <person name="Westerberg I."/>
            <person name="Brannstrom I.O."/>
            <person name="Guillou S."/>
            <person name="Cros-Aarteil S."/>
            <person name="Calhoun S."/>
            <person name="Haridas S."/>
            <person name="Kuo A."/>
            <person name="Mondo S."/>
            <person name="Pangilinan J."/>
            <person name="Riley R."/>
            <person name="Labutti K."/>
            <person name="Andreopoulos B."/>
            <person name="Lipzen A."/>
            <person name="Chen C."/>
            <person name="Yanf M."/>
            <person name="Daum C."/>
            <person name="Ng V."/>
            <person name="Clum A."/>
            <person name="Steindorff A."/>
            <person name="Ohm R."/>
            <person name="Martin F."/>
            <person name="Silar P."/>
            <person name="Natvig D."/>
            <person name="Lalanne C."/>
            <person name="Gautier V."/>
            <person name="Ament-Velasquez S.L."/>
            <person name="Kruys A."/>
            <person name="Hutchinson M.I."/>
            <person name="Powell A.J."/>
            <person name="Barry K."/>
            <person name="Miller A.N."/>
            <person name="Grigoriev I.V."/>
            <person name="Debuchy R."/>
            <person name="Gladieux P."/>
            <person name="Thoren M.H."/>
            <person name="Johannesson H."/>
        </authorList>
    </citation>
    <scope>NUCLEOTIDE SEQUENCE</scope>
    <source>
        <strain evidence="12">SMH4607-1</strain>
    </source>
</reference>
<keyword evidence="6 9" id="KW-1133">Transmembrane helix</keyword>
<feature type="region of interest" description="Disordered" evidence="8">
    <location>
        <begin position="623"/>
        <end position="643"/>
    </location>
</feature>
<keyword evidence="3 9" id="KW-0812">Transmembrane</keyword>
<dbReference type="SUPFAM" id="SSF52540">
    <property type="entry name" value="P-loop containing nucleoside triphosphate hydrolases"/>
    <property type="match status" value="2"/>
</dbReference>
<feature type="transmembrane region" description="Helical" evidence="9">
    <location>
        <begin position="670"/>
        <end position="691"/>
    </location>
</feature>
<dbReference type="InterPro" id="IPR011527">
    <property type="entry name" value="ABC1_TM_dom"/>
</dbReference>
<dbReference type="PROSITE" id="PS50929">
    <property type="entry name" value="ABC_TM1F"/>
    <property type="match status" value="2"/>
</dbReference>
<dbReference type="Gene3D" id="3.40.50.300">
    <property type="entry name" value="P-loop containing nucleotide triphosphate hydrolases"/>
    <property type="match status" value="2"/>
</dbReference>
<feature type="transmembrane region" description="Helical" evidence="9">
    <location>
        <begin position="808"/>
        <end position="825"/>
    </location>
</feature>
<evidence type="ECO:0000313" key="13">
    <source>
        <dbReference type="Proteomes" id="UP001172102"/>
    </source>
</evidence>
<evidence type="ECO:0000313" key="12">
    <source>
        <dbReference type="EMBL" id="KAK0707793.1"/>
    </source>
</evidence>
<name>A0AA40DPZ7_9PEZI</name>
<dbReference type="SUPFAM" id="SSF90123">
    <property type="entry name" value="ABC transporter transmembrane region"/>
    <property type="match status" value="2"/>
</dbReference>
<organism evidence="12 13">
    <name type="scientific">Lasiosphaeris hirsuta</name>
    <dbReference type="NCBI Taxonomy" id="260670"/>
    <lineage>
        <taxon>Eukaryota</taxon>
        <taxon>Fungi</taxon>
        <taxon>Dikarya</taxon>
        <taxon>Ascomycota</taxon>
        <taxon>Pezizomycotina</taxon>
        <taxon>Sordariomycetes</taxon>
        <taxon>Sordariomycetidae</taxon>
        <taxon>Sordariales</taxon>
        <taxon>Lasiosphaeriaceae</taxon>
        <taxon>Lasiosphaeris</taxon>
    </lineage>
</organism>
<dbReference type="InterPro" id="IPR003439">
    <property type="entry name" value="ABC_transporter-like_ATP-bd"/>
</dbReference>
<evidence type="ECO:0000256" key="4">
    <source>
        <dbReference type="ARBA" id="ARBA00022741"/>
    </source>
</evidence>
<comment type="caution">
    <text evidence="12">The sequence shown here is derived from an EMBL/GenBank/DDBJ whole genome shotgun (WGS) entry which is preliminary data.</text>
</comment>
<dbReference type="GO" id="GO:0005524">
    <property type="term" value="F:ATP binding"/>
    <property type="evidence" value="ECO:0007669"/>
    <property type="project" value="UniProtKB-KW"/>
</dbReference>
<dbReference type="Gene3D" id="1.20.1560.10">
    <property type="entry name" value="ABC transporter type 1, transmembrane domain"/>
    <property type="match status" value="2"/>
</dbReference>
<dbReference type="InterPro" id="IPR017871">
    <property type="entry name" value="ABC_transporter-like_CS"/>
</dbReference>
<feature type="domain" description="ABC transporter" evidence="10">
    <location>
        <begin position="383"/>
        <end position="615"/>
    </location>
</feature>
<dbReference type="GO" id="GO:0140359">
    <property type="term" value="F:ABC-type transporter activity"/>
    <property type="evidence" value="ECO:0007669"/>
    <property type="project" value="InterPro"/>
</dbReference>
<comment type="subcellular location">
    <subcellularLocation>
        <location evidence="1">Membrane</location>
        <topology evidence="1">Multi-pass membrane protein</topology>
    </subcellularLocation>
</comment>
<dbReference type="PANTHER" id="PTHR24223">
    <property type="entry name" value="ATP-BINDING CASSETTE SUB-FAMILY C"/>
    <property type="match status" value="1"/>
</dbReference>
<feature type="transmembrane region" description="Helical" evidence="9">
    <location>
        <begin position="262"/>
        <end position="290"/>
    </location>
</feature>
<evidence type="ECO:0000259" key="11">
    <source>
        <dbReference type="PROSITE" id="PS50929"/>
    </source>
</evidence>
<dbReference type="InterPro" id="IPR003593">
    <property type="entry name" value="AAA+_ATPase"/>
</dbReference>
<keyword evidence="4" id="KW-0547">Nucleotide-binding</keyword>
<accession>A0AA40DPZ7</accession>
<keyword evidence="2" id="KW-0813">Transport</keyword>
<evidence type="ECO:0000256" key="7">
    <source>
        <dbReference type="ARBA" id="ARBA00023136"/>
    </source>
</evidence>
<dbReference type="AlphaFoldDB" id="A0AA40DPZ7"/>
<dbReference type="CDD" id="cd18580">
    <property type="entry name" value="ABC_6TM_ABCC_D2"/>
    <property type="match status" value="1"/>
</dbReference>
<dbReference type="FunFam" id="1.20.1560.10:FF:000066">
    <property type="entry name" value="ABC multidrug transporter (Eurofung)"/>
    <property type="match status" value="1"/>
</dbReference>
<dbReference type="Pfam" id="PF00664">
    <property type="entry name" value="ABC_membrane"/>
    <property type="match status" value="2"/>
</dbReference>
<evidence type="ECO:0000256" key="9">
    <source>
        <dbReference type="SAM" id="Phobius"/>
    </source>
</evidence>
<protein>
    <submittedName>
        <fullName evidence="12">ABC transporter</fullName>
    </submittedName>
</protein>
<evidence type="ECO:0000256" key="3">
    <source>
        <dbReference type="ARBA" id="ARBA00022692"/>
    </source>
</evidence>
<dbReference type="Pfam" id="PF00005">
    <property type="entry name" value="ABC_tran"/>
    <property type="match status" value="2"/>
</dbReference>
<dbReference type="PROSITE" id="PS50893">
    <property type="entry name" value="ABC_TRANSPORTER_2"/>
    <property type="match status" value="2"/>
</dbReference>
<sequence length="1264" mass="139381">MPPLAKSLDVMKTREAMQRQWDKRRKPEGRFSLMLAQFKCLWRSNIYIVAPRFIFILLRCCQPLLISRAITFVTRDLPPFENRNEAFRLILMTFVIYTGMALCNAMYERLLARLNTLTRMALIGVIHNRCLTIKDGVFDESAAVTLMSSDSEDVTSFGTLFHELWSQVLELGIGMYMLAEELGWVCIFPLVVVLCVSKAVKSITENLTDRHMAFSMATQMRISTTKAILDSMKNIKMMGLVEKMEAKIQSAREYEIKQYIAFYRLLVAFFVSSVALHLFSPAVTLIIYAIQAQLRGAKSIDVNMAFTSIAIIEIVATPANTLLGILPEAAAVIAAFDRIQTYLLSPDREDKREFLDKRYANGDFDDHRDAALIARDPLDRVAINIDHVTIRPASTADPVLRDISAALKKGSLVVISGVVGTGKTTLAKALLGDLPPDSGVIQTAYGSIAYCSQMAWLTNGTVKEAICGPPGDNSAPDEGWYKRVVHVCDLEEDFDQMPNRDRTVVGSRGITLSGGQKQRVALARAVYARRNLIILDDVLSALDATTERHIVKNLIGPNGLFKELGTTVVLITHATQHLPLGDHIIVLDDKGEIAEQGTWDDLRAEAGYISKVVLKEKAEGEEKARNRAEAGDRIEVPPEEQDSNLQGITRKAGDFSLYGYYFSAIGPARLLLLLGSLTLYAILLGVIPYWLQWMAESGGGDMWFYTGIYFALTLGAFLSVATAVATIFLVIAPHSGNELHARLLRTVMYAPQSYFAKTDTGTTLNRFSSDMMMLDRQLPFALFQVFQTLFRVLSQCILLGVVQPLITTTLPFTILAVYLIQKVYLATSRQLRFLDLEARALVGASFLETLEGVATIRAFGWQQAFIRDNVRKLDLSLRPDYMLMCIQRWLDVVLDLIVPGLAICIIGLAVALKGTTTGGQIGIALNVVLQANQYLLRLVEGWTKLETSLGAISRLRAFERDVQPEDPDQAHKTQPPPAWPARGAVEFSNLSACYNPPALALNGISIAISPGTKVGVVGRTGGGKSSLLLSLLRLVELEGEGTVRVDGLDIRDLPRNAVRARIITVPQDPMLVMTDTVRQNLDVTGTNVLDEEMIRVLERVRLWDVLQTRLASAQAARREAREVDVAMGLDDSDSDSDSESDSIISLLAAGSLNATMKSLPLSQGQQQLFSLARALLMRPTRGRVVLLDEATSNVDGETDALMQTIVRDEFSEHTVITVAHRLDTIMDSDLVLVLDAGKLVEAGPPSELAAREGGAFRALIHGKK</sequence>
<dbReference type="EMBL" id="JAUKUA010000006">
    <property type="protein sequence ID" value="KAK0707793.1"/>
    <property type="molecule type" value="Genomic_DNA"/>
</dbReference>
<dbReference type="GO" id="GO:0016887">
    <property type="term" value="F:ATP hydrolysis activity"/>
    <property type="evidence" value="ECO:0007669"/>
    <property type="project" value="InterPro"/>
</dbReference>
<evidence type="ECO:0000256" key="1">
    <source>
        <dbReference type="ARBA" id="ARBA00004141"/>
    </source>
</evidence>
<feature type="transmembrane region" description="Helical" evidence="9">
    <location>
        <begin position="892"/>
        <end position="912"/>
    </location>
</feature>
<keyword evidence="5" id="KW-0067">ATP-binding</keyword>
<feature type="compositionally biased region" description="Basic and acidic residues" evidence="8">
    <location>
        <begin position="623"/>
        <end position="636"/>
    </location>
</feature>
<dbReference type="PANTHER" id="PTHR24223:SF345">
    <property type="entry name" value="ABC MULTIDRUG TRANSPORTER (EUROFUNG)"/>
    <property type="match status" value="1"/>
</dbReference>
<feature type="domain" description="ABC transmembrane type-1" evidence="11">
    <location>
        <begin position="62"/>
        <end position="331"/>
    </location>
</feature>
<proteinExistence type="predicted"/>
<dbReference type="InterPro" id="IPR050173">
    <property type="entry name" value="ABC_transporter_C-like"/>
</dbReference>
<dbReference type="SMART" id="SM00382">
    <property type="entry name" value="AAA"/>
    <property type="match status" value="2"/>
</dbReference>
<feature type="transmembrane region" description="Helical" evidence="9">
    <location>
        <begin position="703"/>
        <end position="732"/>
    </location>
</feature>
<dbReference type="PROSITE" id="PS00211">
    <property type="entry name" value="ABC_TRANSPORTER_1"/>
    <property type="match status" value="2"/>
</dbReference>
<gene>
    <name evidence="12" type="ORF">B0H67DRAFT_519784</name>
</gene>
<dbReference type="InterPro" id="IPR044726">
    <property type="entry name" value="ABCC_6TM_D2"/>
</dbReference>
<keyword evidence="7 9" id="KW-0472">Membrane</keyword>
<dbReference type="InterPro" id="IPR036640">
    <property type="entry name" value="ABC1_TM_sf"/>
</dbReference>
<feature type="transmembrane region" description="Helical" evidence="9">
    <location>
        <begin position="86"/>
        <end position="107"/>
    </location>
</feature>
<feature type="domain" description="ABC transmembrane type-1" evidence="11">
    <location>
        <begin position="671"/>
        <end position="947"/>
    </location>
</feature>